<proteinExistence type="predicted"/>
<organism evidence="1 2">
    <name type="scientific">Akkermansia biwaensis</name>
    <dbReference type="NCBI Taxonomy" id="2946555"/>
    <lineage>
        <taxon>Bacteria</taxon>
        <taxon>Pseudomonadati</taxon>
        <taxon>Verrucomicrobiota</taxon>
        <taxon>Verrucomicrobiia</taxon>
        <taxon>Verrucomicrobiales</taxon>
        <taxon>Akkermansiaceae</taxon>
        <taxon>Akkermansia</taxon>
    </lineage>
</organism>
<accession>A0ABM7ZDG7</accession>
<keyword evidence="2" id="KW-1185">Reference proteome</keyword>
<dbReference type="EMBL" id="AP025943">
    <property type="protein sequence ID" value="BDL42734.1"/>
    <property type="molecule type" value="Genomic_DNA"/>
</dbReference>
<reference evidence="1" key="1">
    <citation type="submission" date="2022-06" db="EMBL/GenBank/DDBJ databases">
        <title>Akkermansia biwalacus sp. nov., an anaerobic mucin-degrading bacterium isolated from human intestine.</title>
        <authorList>
            <person name="Kobayashi Y."/>
            <person name="Inoue S."/>
            <person name="Kawahara T."/>
            <person name="Kohda N."/>
        </authorList>
    </citation>
    <scope>NUCLEOTIDE SEQUENCE</scope>
    <source>
        <strain evidence="1">WON2089</strain>
    </source>
</reference>
<evidence type="ECO:0000313" key="1">
    <source>
        <dbReference type="EMBL" id="BDL42734.1"/>
    </source>
</evidence>
<sequence length="144" mass="16554">MKRFHIKTLITACISCSLMNLSYSDQTPASDTHSVTEELKESVKNMENPISLDYRNVKTCEEMKNLINDYITKNHEGQTHRGSGLIKENGKYILICATFNEDDKMLILSFDITNILNELLHSSDKKTREEVKEYIASLTSESWE</sequence>
<name>A0ABM7ZDG7_9BACT</name>
<protein>
    <submittedName>
        <fullName evidence="1">Uncharacterized protein</fullName>
    </submittedName>
</protein>
<dbReference type="Proteomes" id="UP001062263">
    <property type="component" value="Chromosome"/>
</dbReference>
<evidence type="ECO:0000313" key="2">
    <source>
        <dbReference type="Proteomes" id="UP001062263"/>
    </source>
</evidence>
<gene>
    <name evidence="1" type="ORF">Abiwalacus_03080</name>
</gene>